<evidence type="ECO:0000256" key="1">
    <source>
        <dbReference type="SAM" id="SignalP"/>
    </source>
</evidence>
<dbReference type="OrthoDB" id="1143555at2"/>
<gene>
    <name evidence="2" type="ORF">ES711_01990</name>
</gene>
<evidence type="ECO:0000313" key="2">
    <source>
        <dbReference type="EMBL" id="TXE10701.1"/>
    </source>
</evidence>
<reference evidence="2 3" key="1">
    <citation type="submission" date="2019-08" db="EMBL/GenBank/DDBJ databases">
        <title>Genome sequence of Gelidibacter salicanalis IC162T.</title>
        <authorList>
            <person name="Bowman J.P."/>
        </authorList>
    </citation>
    <scope>NUCLEOTIDE SEQUENCE [LARGE SCALE GENOMIC DNA]</scope>
    <source>
        <strain evidence="2 3">IC162</strain>
    </source>
</reference>
<name>A0A5C7AQT0_9FLAO</name>
<feature type="chain" id="PRO_5022883327" evidence="1">
    <location>
        <begin position="23"/>
        <end position="181"/>
    </location>
</feature>
<organism evidence="2 3">
    <name type="scientific">Gelidibacter salicanalis</name>
    <dbReference type="NCBI Taxonomy" id="291193"/>
    <lineage>
        <taxon>Bacteria</taxon>
        <taxon>Pseudomonadati</taxon>
        <taxon>Bacteroidota</taxon>
        <taxon>Flavobacteriia</taxon>
        <taxon>Flavobacteriales</taxon>
        <taxon>Flavobacteriaceae</taxon>
        <taxon>Gelidibacter</taxon>
    </lineage>
</organism>
<dbReference type="PROSITE" id="PS51257">
    <property type="entry name" value="PROKAR_LIPOPROTEIN"/>
    <property type="match status" value="1"/>
</dbReference>
<dbReference type="InterPro" id="IPR025348">
    <property type="entry name" value="DUF4252"/>
</dbReference>
<dbReference type="AlphaFoldDB" id="A0A5C7AQT0"/>
<keyword evidence="3" id="KW-1185">Reference proteome</keyword>
<comment type="caution">
    <text evidence="2">The sequence shown here is derived from an EMBL/GenBank/DDBJ whole genome shotgun (WGS) entry which is preliminary data.</text>
</comment>
<sequence length="181" mass="20520">MKIAIKNLTGLLLVAVTLFSCNQEPTLQTYYVDNQEQPNFLSIDVPLSMLNIDKMQLSDDQKDAYESIKKLNMLAYKIKPDNKAEYEAELAEVNTILANPKYEELMRGGNPEDGKFIIKFLGEEDDIEEFIVFGNMENKGFAVVRVLGSEMNPNKIMTLASALDKASIDDSQLSQFKEFFK</sequence>
<dbReference type="Pfam" id="PF14060">
    <property type="entry name" value="DUF4252"/>
    <property type="match status" value="1"/>
</dbReference>
<feature type="signal peptide" evidence="1">
    <location>
        <begin position="1"/>
        <end position="22"/>
    </location>
</feature>
<proteinExistence type="predicted"/>
<evidence type="ECO:0000313" key="3">
    <source>
        <dbReference type="Proteomes" id="UP000321734"/>
    </source>
</evidence>
<keyword evidence="1" id="KW-0732">Signal</keyword>
<dbReference type="Proteomes" id="UP000321734">
    <property type="component" value="Unassembled WGS sequence"/>
</dbReference>
<protein>
    <submittedName>
        <fullName evidence="2">DUF4252 domain-containing protein</fullName>
    </submittedName>
</protein>
<dbReference type="RefSeq" id="WP_146889198.1">
    <property type="nucleotide sequence ID" value="NZ_VORX01000001.1"/>
</dbReference>
<accession>A0A5C7AQT0</accession>
<dbReference type="EMBL" id="VORX01000001">
    <property type="protein sequence ID" value="TXE10701.1"/>
    <property type="molecule type" value="Genomic_DNA"/>
</dbReference>